<proteinExistence type="inferred from homology"/>
<evidence type="ECO:0000256" key="4">
    <source>
        <dbReference type="ARBA" id="ARBA00023172"/>
    </source>
</evidence>
<dbReference type="InterPro" id="IPR010998">
    <property type="entry name" value="Integrase_recombinase_N"/>
</dbReference>
<gene>
    <name evidence="6" type="ORF">SAMN06273572_1213</name>
</gene>
<reference evidence="7" key="1">
    <citation type="submission" date="2017-09" db="EMBL/GenBank/DDBJ databases">
        <authorList>
            <person name="Varghese N."/>
            <person name="Submissions S."/>
        </authorList>
    </citation>
    <scope>NUCLEOTIDE SEQUENCE [LARGE SCALE GENOMIC DNA]</scope>
    <source>
        <strain evidence="7">C7</strain>
    </source>
</reference>
<accession>A0A2C9CWT9</accession>
<dbReference type="InterPro" id="IPR050808">
    <property type="entry name" value="Phage_Integrase"/>
</dbReference>
<dbReference type="GO" id="GO:0003677">
    <property type="term" value="F:DNA binding"/>
    <property type="evidence" value="ECO:0007669"/>
    <property type="project" value="UniProtKB-KW"/>
</dbReference>
<feature type="domain" description="Tyr recombinase" evidence="5">
    <location>
        <begin position="207"/>
        <end position="383"/>
    </location>
</feature>
<dbReference type="InterPro" id="IPR011010">
    <property type="entry name" value="DNA_brk_join_enz"/>
</dbReference>
<dbReference type="GO" id="GO:0015074">
    <property type="term" value="P:DNA integration"/>
    <property type="evidence" value="ECO:0007669"/>
    <property type="project" value="UniProtKB-KW"/>
</dbReference>
<dbReference type="Proteomes" id="UP000220034">
    <property type="component" value="Unassembled WGS sequence"/>
</dbReference>
<protein>
    <submittedName>
        <fullName evidence="6">Integrase</fullName>
    </submittedName>
</protein>
<dbReference type="InterPro" id="IPR038488">
    <property type="entry name" value="Integrase_DNA-bd_sf"/>
</dbReference>
<evidence type="ECO:0000259" key="5">
    <source>
        <dbReference type="PROSITE" id="PS51898"/>
    </source>
</evidence>
<dbReference type="CDD" id="cd00801">
    <property type="entry name" value="INT_P4_C"/>
    <property type="match status" value="1"/>
</dbReference>
<sequence>MLTVKQIEAARYGVSPVRLSDGNGLYIRLNKGGGKTFQLRLTEGTRTRWITLGRYPDVSLRDARVQAVLKKAGHDSPDQTAPLNTPTQLPDFPEPSGDVPRFQDFAKVWFDRKKQGLSNGKHIEQNWSTLKTYAFPHFGKLPLNEIRQRHIIAAFDPIWRVKHETAKRTLGRVKEVFELAKVLEHAEVNPADFSPQIAFGRVRKETKHHAALYWGRVPELWQWLVSDAREEEDVRQMMMVMLLSAKRTKEVRFMAWDDLDLEARIWTSRAEHMKMRREHRVPVSAQLAQVFENMHLLNGNKDQTFARPRNKSGVICENRARLGFQTFDASITGHGMRTSFRTWARKQGCYAHDVMETALSHEKDQLVQAYMRDDLLEERRALMQDWADYVTGGTMPPRLADHL</sequence>
<dbReference type="AlphaFoldDB" id="A0A2C9CWT9"/>
<dbReference type="Gene3D" id="3.30.160.390">
    <property type="entry name" value="Integrase, DNA-binding domain"/>
    <property type="match status" value="1"/>
</dbReference>
<keyword evidence="3" id="KW-0238">DNA-binding</keyword>
<keyword evidence="2" id="KW-0229">DNA integration</keyword>
<dbReference type="PROSITE" id="PS51898">
    <property type="entry name" value="TYR_RECOMBINASE"/>
    <property type="match status" value="1"/>
</dbReference>
<keyword evidence="7" id="KW-1185">Reference proteome</keyword>
<dbReference type="Gene3D" id="1.10.150.130">
    <property type="match status" value="1"/>
</dbReference>
<dbReference type="InterPro" id="IPR053876">
    <property type="entry name" value="Phage_int_M"/>
</dbReference>
<evidence type="ECO:0000313" key="6">
    <source>
        <dbReference type="EMBL" id="SOH95710.1"/>
    </source>
</evidence>
<comment type="similarity">
    <text evidence="1">Belongs to the 'phage' integrase family.</text>
</comment>
<dbReference type="Pfam" id="PF00589">
    <property type="entry name" value="Phage_integrase"/>
    <property type="match status" value="1"/>
</dbReference>
<dbReference type="Gene3D" id="1.10.443.10">
    <property type="entry name" value="Intergrase catalytic core"/>
    <property type="match status" value="1"/>
</dbReference>
<dbReference type="InterPro" id="IPR025166">
    <property type="entry name" value="Integrase_DNA_bind_dom"/>
</dbReference>
<dbReference type="GO" id="GO:0006310">
    <property type="term" value="P:DNA recombination"/>
    <property type="evidence" value="ECO:0007669"/>
    <property type="project" value="UniProtKB-KW"/>
</dbReference>
<dbReference type="InterPro" id="IPR002104">
    <property type="entry name" value="Integrase_catalytic"/>
</dbReference>
<dbReference type="PANTHER" id="PTHR30629:SF6">
    <property type="entry name" value="PROPHAGE INTEGRASE INTA-RELATED"/>
    <property type="match status" value="1"/>
</dbReference>
<dbReference type="PANTHER" id="PTHR30629">
    <property type="entry name" value="PROPHAGE INTEGRASE"/>
    <property type="match status" value="1"/>
</dbReference>
<evidence type="ECO:0000256" key="1">
    <source>
        <dbReference type="ARBA" id="ARBA00008857"/>
    </source>
</evidence>
<dbReference type="Pfam" id="PF22022">
    <property type="entry name" value="Phage_int_M"/>
    <property type="match status" value="1"/>
</dbReference>
<evidence type="ECO:0000256" key="2">
    <source>
        <dbReference type="ARBA" id="ARBA00022908"/>
    </source>
</evidence>
<dbReference type="RefSeq" id="WP_180956068.1">
    <property type="nucleotide sequence ID" value="NZ_OCTN01000021.1"/>
</dbReference>
<dbReference type="InterPro" id="IPR013762">
    <property type="entry name" value="Integrase-like_cat_sf"/>
</dbReference>
<evidence type="ECO:0000313" key="7">
    <source>
        <dbReference type="Proteomes" id="UP000220034"/>
    </source>
</evidence>
<keyword evidence="4" id="KW-0233">DNA recombination</keyword>
<name>A0A2C9CWT9_9RHOB</name>
<dbReference type="SUPFAM" id="SSF56349">
    <property type="entry name" value="DNA breaking-rejoining enzymes"/>
    <property type="match status" value="1"/>
</dbReference>
<evidence type="ECO:0000256" key="3">
    <source>
        <dbReference type="ARBA" id="ARBA00023125"/>
    </source>
</evidence>
<organism evidence="6 7">
    <name type="scientific">Pontivivens marinum</name>
    <dbReference type="NCBI Taxonomy" id="1690039"/>
    <lineage>
        <taxon>Bacteria</taxon>
        <taxon>Pseudomonadati</taxon>
        <taxon>Pseudomonadota</taxon>
        <taxon>Alphaproteobacteria</taxon>
        <taxon>Rhodobacterales</taxon>
        <taxon>Paracoccaceae</taxon>
        <taxon>Pontivivens</taxon>
    </lineage>
</organism>
<dbReference type="EMBL" id="OCTN01000021">
    <property type="protein sequence ID" value="SOH95710.1"/>
    <property type="molecule type" value="Genomic_DNA"/>
</dbReference>
<dbReference type="Pfam" id="PF13356">
    <property type="entry name" value="Arm-DNA-bind_3"/>
    <property type="match status" value="1"/>
</dbReference>